<evidence type="ECO:0000313" key="2">
    <source>
        <dbReference type="EMBL" id="KKL48592.1"/>
    </source>
</evidence>
<proteinExistence type="predicted"/>
<dbReference type="AlphaFoldDB" id="A0A0F9FBQ9"/>
<dbReference type="EMBL" id="LAZR01033265">
    <property type="protein sequence ID" value="KKL48592.1"/>
    <property type="molecule type" value="Genomic_DNA"/>
</dbReference>
<feature type="non-terminal residue" evidence="2">
    <location>
        <position position="513"/>
    </location>
</feature>
<gene>
    <name evidence="2" type="ORF">LCGC14_2323970</name>
</gene>
<dbReference type="InterPro" id="IPR017896">
    <property type="entry name" value="4Fe4S_Fe-S-bd"/>
</dbReference>
<accession>A0A0F9FBQ9</accession>
<comment type="caution">
    <text evidence="2">The sequence shown here is derived from an EMBL/GenBank/DDBJ whole genome shotgun (WGS) entry which is preliminary data.</text>
</comment>
<name>A0A0F9FBQ9_9ZZZZ</name>
<dbReference type="Pfam" id="PF17179">
    <property type="entry name" value="Fer4_22"/>
    <property type="match status" value="1"/>
</dbReference>
<sequence>MKNKKIYLLLGILLLFIFNLNIKILPVKAQTGTYEQRISQANPFMFAVDTIYTMTPSNYHMQNDSFHQVVLDSDNYYVFYIKSSLVRYNLTVWIQISDESETYFREDCGPGESQLQMIFKPQKTALYNIIFSNRNYETTDDLFFKINEIGILEVPEHTFHYDTSLDRYEAEITENWDSEYIVFGIVHLERFKDYKFQRGLEIYKGYLLQYSIGSEKLDGNNPYEELYTEEEILNVTSEGDFLFYEKAESDSLGGITLGKIRPIQSLKSFLISPQERVSEYFTSPSFSNKEEKIILGAKSCDLESLKILDSVYSQGDFEDPFYVEARKNIVLISSDCTEPAKTCFCVLLGVNPYPKEGFDLNLSPLEGGFIVKIGTDKGGNIIEASKDLFRELEEGQIEERDKNRANLINRVEEINRDFDFEESFREIIKYSLDSPAWEEVAEPCVDCVGCNHICPTCRCFLLFDKKGENGFERTRLWDGCLYTGFARVAAGANPRSKLSQRFANRLLCKFGFF</sequence>
<reference evidence="2" key="1">
    <citation type="journal article" date="2015" name="Nature">
        <title>Complex archaea that bridge the gap between prokaryotes and eukaryotes.</title>
        <authorList>
            <person name="Spang A."/>
            <person name="Saw J.H."/>
            <person name="Jorgensen S.L."/>
            <person name="Zaremba-Niedzwiedzka K."/>
            <person name="Martijn J."/>
            <person name="Lind A.E."/>
            <person name="van Eijk R."/>
            <person name="Schleper C."/>
            <person name="Guy L."/>
            <person name="Ettema T.J."/>
        </authorList>
    </citation>
    <scope>NUCLEOTIDE SEQUENCE</scope>
</reference>
<protein>
    <recommendedName>
        <fullName evidence="1">4Fe-4S ferredoxin-type domain-containing protein</fullName>
    </recommendedName>
</protein>
<dbReference type="PANTHER" id="PTHR40447:SF1">
    <property type="entry name" value="ANAEROBIC SULFITE REDUCTASE SUBUNIT A"/>
    <property type="match status" value="1"/>
</dbReference>
<feature type="domain" description="4Fe-4S ferredoxin-type" evidence="1">
    <location>
        <begin position="444"/>
        <end position="511"/>
    </location>
</feature>
<evidence type="ECO:0000259" key="1">
    <source>
        <dbReference type="Pfam" id="PF17179"/>
    </source>
</evidence>
<organism evidence="2">
    <name type="scientific">marine sediment metagenome</name>
    <dbReference type="NCBI Taxonomy" id="412755"/>
    <lineage>
        <taxon>unclassified sequences</taxon>
        <taxon>metagenomes</taxon>
        <taxon>ecological metagenomes</taxon>
    </lineage>
</organism>
<dbReference type="PANTHER" id="PTHR40447">
    <property type="entry name" value="ANAEROBIC SULFITE REDUCTASE SUBUNIT A"/>
    <property type="match status" value="1"/>
</dbReference>